<dbReference type="SUPFAM" id="SSF57959">
    <property type="entry name" value="Leucine zipper domain"/>
    <property type="match status" value="1"/>
</dbReference>
<evidence type="ECO:0000256" key="2">
    <source>
        <dbReference type="ARBA" id="ARBA00004496"/>
    </source>
</evidence>
<keyword evidence="4" id="KW-0175">Coiled coil</keyword>
<feature type="domain" description="BZIP" evidence="7">
    <location>
        <begin position="107"/>
        <end position="153"/>
    </location>
</feature>
<feature type="region of interest" description="Disordered" evidence="5">
    <location>
        <begin position="79"/>
        <end position="125"/>
    </location>
</feature>
<evidence type="ECO:0000313" key="8">
    <source>
        <dbReference type="EMBL" id="KAF7723694.1"/>
    </source>
</evidence>
<proteinExistence type="predicted"/>
<dbReference type="SMART" id="SM00338">
    <property type="entry name" value="BRLZ"/>
    <property type="match status" value="1"/>
</dbReference>
<dbReference type="EMBL" id="JABAYA010000142">
    <property type="protein sequence ID" value="KAF7723694.1"/>
    <property type="molecule type" value="Genomic_DNA"/>
</dbReference>
<comment type="caution">
    <text evidence="8">The sequence shown here is derived from an EMBL/GenBank/DDBJ whole genome shotgun (WGS) entry which is preliminary data.</text>
</comment>
<dbReference type="GO" id="GO:0001228">
    <property type="term" value="F:DNA-binding transcription activator activity, RNA polymerase II-specific"/>
    <property type="evidence" value="ECO:0007669"/>
    <property type="project" value="TreeGrafter"/>
</dbReference>
<dbReference type="PANTHER" id="PTHR40621">
    <property type="entry name" value="TRANSCRIPTION FACTOR KAPC-RELATED"/>
    <property type="match status" value="1"/>
</dbReference>
<dbReference type="Gene3D" id="1.20.5.170">
    <property type="match status" value="1"/>
</dbReference>
<keyword evidence="3" id="KW-0539">Nucleus</keyword>
<name>A0A8H7BPR2_9FUNG</name>
<evidence type="ECO:0000313" key="9">
    <source>
        <dbReference type="Proteomes" id="UP000605846"/>
    </source>
</evidence>
<feature type="transmembrane region" description="Helical" evidence="6">
    <location>
        <begin position="51"/>
        <end position="72"/>
    </location>
</feature>
<dbReference type="GO" id="GO:0090575">
    <property type="term" value="C:RNA polymerase II transcription regulator complex"/>
    <property type="evidence" value="ECO:0007669"/>
    <property type="project" value="TreeGrafter"/>
</dbReference>
<feature type="compositionally biased region" description="Basic and acidic residues" evidence="5">
    <location>
        <begin position="81"/>
        <end position="109"/>
    </location>
</feature>
<dbReference type="OrthoDB" id="2593073at2759"/>
<reference evidence="8" key="1">
    <citation type="submission" date="2020-01" db="EMBL/GenBank/DDBJ databases">
        <title>Genome Sequencing of Three Apophysomyces-Like Fungal Strains Confirms a Novel Fungal Genus in the Mucoromycota with divergent Burkholderia-like Endosymbiotic Bacteria.</title>
        <authorList>
            <person name="Stajich J.E."/>
            <person name="Macias A.M."/>
            <person name="Carter-House D."/>
            <person name="Lovett B."/>
            <person name="Kasson L.R."/>
            <person name="Berry K."/>
            <person name="Grigoriev I."/>
            <person name="Chang Y."/>
            <person name="Spatafora J."/>
            <person name="Kasson M.T."/>
        </authorList>
    </citation>
    <scope>NUCLEOTIDE SEQUENCE</scope>
    <source>
        <strain evidence="8">NRRL A-21654</strain>
    </source>
</reference>
<feature type="compositionally biased region" description="Low complexity" evidence="5">
    <location>
        <begin position="212"/>
        <end position="224"/>
    </location>
</feature>
<evidence type="ECO:0000256" key="4">
    <source>
        <dbReference type="SAM" id="Coils"/>
    </source>
</evidence>
<evidence type="ECO:0000259" key="7">
    <source>
        <dbReference type="PROSITE" id="PS50217"/>
    </source>
</evidence>
<dbReference type="Proteomes" id="UP000605846">
    <property type="component" value="Unassembled WGS sequence"/>
</dbReference>
<feature type="compositionally biased region" description="Basic and acidic residues" evidence="5">
    <location>
        <begin position="226"/>
        <end position="238"/>
    </location>
</feature>
<dbReference type="InterPro" id="IPR004827">
    <property type="entry name" value="bZIP"/>
</dbReference>
<evidence type="ECO:0000256" key="6">
    <source>
        <dbReference type="SAM" id="Phobius"/>
    </source>
</evidence>
<dbReference type="InterPro" id="IPR023167">
    <property type="entry name" value="Yap1_redox_dom_sf"/>
</dbReference>
<accession>A0A8H7BPR2</accession>
<organism evidence="8 9">
    <name type="scientific">Apophysomyces ossiformis</name>
    <dbReference type="NCBI Taxonomy" id="679940"/>
    <lineage>
        <taxon>Eukaryota</taxon>
        <taxon>Fungi</taxon>
        <taxon>Fungi incertae sedis</taxon>
        <taxon>Mucoromycota</taxon>
        <taxon>Mucoromycotina</taxon>
        <taxon>Mucoromycetes</taxon>
        <taxon>Mucorales</taxon>
        <taxon>Mucorineae</taxon>
        <taxon>Mucoraceae</taxon>
        <taxon>Apophysomyces</taxon>
    </lineage>
</organism>
<evidence type="ECO:0000256" key="5">
    <source>
        <dbReference type="SAM" id="MobiDB-lite"/>
    </source>
</evidence>
<keyword evidence="9" id="KW-1185">Reference proteome</keyword>
<evidence type="ECO:0000256" key="3">
    <source>
        <dbReference type="ARBA" id="ARBA00023242"/>
    </source>
</evidence>
<keyword evidence="6" id="KW-0812">Transmembrane</keyword>
<dbReference type="PANTHER" id="PTHR40621:SF6">
    <property type="entry name" value="AP-1-LIKE TRANSCRIPTION FACTOR YAP1-RELATED"/>
    <property type="match status" value="1"/>
</dbReference>
<dbReference type="CDD" id="cd14688">
    <property type="entry name" value="bZIP_YAP"/>
    <property type="match status" value="1"/>
</dbReference>
<evidence type="ECO:0000256" key="1">
    <source>
        <dbReference type="ARBA" id="ARBA00004123"/>
    </source>
</evidence>
<keyword evidence="6" id="KW-0472">Membrane</keyword>
<dbReference type="GO" id="GO:0005737">
    <property type="term" value="C:cytoplasm"/>
    <property type="evidence" value="ECO:0007669"/>
    <property type="project" value="UniProtKB-SubCell"/>
</dbReference>
<comment type="subcellular location">
    <subcellularLocation>
        <location evidence="2">Cytoplasm</location>
    </subcellularLocation>
    <subcellularLocation>
        <location evidence="1">Nucleus</location>
    </subcellularLocation>
</comment>
<protein>
    <recommendedName>
        <fullName evidence="7">BZIP domain-containing protein</fullName>
    </recommendedName>
</protein>
<dbReference type="InterPro" id="IPR050936">
    <property type="entry name" value="AP-1-like"/>
</dbReference>
<keyword evidence="6" id="KW-1133">Transmembrane helix</keyword>
<dbReference type="AlphaFoldDB" id="A0A8H7BPR2"/>
<feature type="coiled-coil region" evidence="4">
    <location>
        <begin position="125"/>
        <end position="177"/>
    </location>
</feature>
<dbReference type="PROSITE" id="PS50217">
    <property type="entry name" value="BZIP"/>
    <property type="match status" value="1"/>
</dbReference>
<sequence>MDSLYDYQDSLSEDDSLDWDYVDRKTTSTRKTRSTNTKTKTSTKPCMLNELLFVATRLLIVFTSCLLLFCLATAPAKRRSAKPEGDAPVKRPGRRPMEKSPVEDLPKDPKLKRKAQNRAAQRAFRERKERYVAELQERIRQLEEEKTQKDSELVQENERLKQQLKTLQEENYALKGTPFTFSFATPDITPSIPKQLPIGLPSPDTHATEDLTGSSSSSTSGSGSEHSPETYSRDDESLTKLGTPDALATFGAIPSTNEYTDNDSGLDTIPSYSSNDLFFGKDSLFADYRAPADDLLMYGDSLPPLFGEDLFGLSGSAPFHVDVDPVLDELISKENDVVSCEKSAPCKDMLLKTLRDAKGRGRRAYDVKQEVKHICPSFNLDDLCDELRNKASCKDSNYILTDKDVDCFIKCVERA</sequence>
<gene>
    <name evidence="8" type="ORF">EC973_001735</name>
</gene>
<dbReference type="SUPFAM" id="SSF111430">
    <property type="entry name" value="YAP1 redox domain"/>
    <property type="match status" value="1"/>
</dbReference>
<dbReference type="GO" id="GO:0000976">
    <property type="term" value="F:transcription cis-regulatory region binding"/>
    <property type="evidence" value="ECO:0007669"/>
    <property type="project" value="InterPro"/>
</dbReference>
<feature type="region of interest" description="Disordered" evidence="5">
    <location>
        <begin position="185"/>
        <end position="239"/>
    </location>
</feature>
<dbReference type="PROSITE" id="PS00036">
    <property type="entry name" value="BZIP_BASIC"/>
    <property type="match status" value="1"/>
</dbReference>
<dbReference type="InterPro" id="IPR046347">
    <property type="entry name" value="bZIP_sf"/>
</dbReference>